<dbReference type="InterPro" id="IPR035919">
    <property type="entry name" value="EAL_sf"/>
</dbReference>
<dbReference type="PROSITE" id="PS50046">
    <property type="entry name" value="PHYTOCHROME_2"/>
    <property type="match status" value="1"/>
</dbReference>
<sequence>MLIAEFEHFTELLVNYTDDLICLHEPDGNYLYVTPSSKALLGYSPEELIGKSPYTLFHPEDAERIRSGAHALALQGSVNVTETYRMRKKNGGYIWLETLTHPICDDGGNVLFLVTTSRDITRRRQLELELQANQELLEAFFQQSLEACFFMMLDRPIRWDDTANKEELLEYVLDHQRLTRINSAFAQQYQLPPEELIGLTPRICFKEDLELAKRLWRALFDLGYFHIEIELQRHDGSSFWVEGNYVCLYNQSKEIIGHFGVQRDISDRIRLQAEIARKTAELEYFFGSSLELFMIADSEGRLRRVNHHWQSCLGYDLNQLAGAKFEEFLHPGDRPRHREMQQRLLAGEQITNHTIRLRTQGGDYRWYEWQGLLSQGRIYGAARDVTEQRQFSDRLQAAYNQVTDILESMSDHFFEVDRDFTVIYVNGNFCRLLGKSASEMLGKNLWHLFPDAPNSIFESQIRRAMVEETPLQFEAFYEGLNQWFAVRAFPTGRGLAVFFQNITLQVDSTTSLRRRQTQAELLHRLTLKIRRSLDLETVLKTALEEVRQLLGVDRTLIFQFYADGRGEVVAESVAAPQFSLMHRPFYDPCFRRESAEAYVQGRVLAVADINTAEMTQCHRDFLKQLQVRALLVVPIIEEERLWGLFLCHHCSSPRPWAIDEVELIRQLGEQLGFGINRAELVSALHQEKERYRRVLEAQTELLYRCTPEGHLTFGNPAFFRYLAEAGMSCDFGDVLQHPFDPLTQQRFQQHLQALTPAQPISTIECGVTFGEGRFAWFEWTTRAFFDNHGRCVEYQCVGRDITRRKEMEDRLIHDALHDALTGLPNRTLLQDRLQHCWRQYQRHRDRPFAVIFIDIDRFKRVNDSLGHQAGDQVLITLAQRMQSVVPEGDTLAHLSGDEFVVLCEDLDPQQMETQIKKRVTDLERVIQEPLMIDGHLLNLSASIGVTFSNRSDASATTLLRDADIAMYQAKKQGLGQYRIFDPQMYTQAQSCFTLENQLHQAIANSELQVYFQPIIELETGAIVGLEALSRWFAPEKGEIPAAEFIALAEQAGLIVSLGRQVFERAIQEFSQWRQQDSRRQTMTLGINISPQQLVDANFVSDILAALRSAQLPPHLLHLEITETTMIRNLEATLQVAEELQQLGVALNIDDFGTGYSSLSRLHQLPIHALKIDRSFVQSLEQSQAAQEIIGAVIALGKSLRLDVVAEGVETATQAAQLVDLGCRYGQGYLFYPPLPIDRLP</sequence>
<feature type="domain" description="Phytochrome chromophore attachment site" evidence="1">
    <location>
        <begin position="534"/>
        <end position="670"/>
    </location>
</feature>
<dbReference type="InterPro" id="IPR013656">
    <property type="entry name" value="PAS_4"/>
</dbReference>
<name>A0A3B7MAM3_9CYAN</name>
<proteinExistence type="predicted"/>
<feature type="domain" description="PAC" evidence="3">
    <location>
        <begin position="761"/>
        <end position="813"/>
    </location>
</feature>
<feature type="domain" description="PAS" evidence="2">
    <location>
        <begin position="6"/>
        <end position="77"/>
    </location>
</feature>
<evidence type="ECO:0000259" key="1">
    <source>
        <dbReference type="PROSITE" id="PS50046"/>
    </source>
</evidence>
<dbReference type="PROSITE" id="PS50113">
    <property type="entry name" value="PAC"/>
    <property type="match status" value="3"/>
</dbReference>
<dbReference type="InterPro" id="IPR035965">
    <property type="entry name" value="PAS-like_dom_sf"/>
</dbReference>
<feature type="domain" description="EAL" evidence="4">
    <location>
        <begin position="991"/>
        <end position="1240"/>
    </location>
</feature>
<dbReference type="InterPro" id="IPR001610">
    <property type="entry name" value="PAC"/>
</dbReference>
<dbReference type="InterPro" id="IPR029016">
    <property type="entry name" value="GAF-like_dom_sf"/>
</dbReference>
<accession>A0A3B7MAM3</accession>
<dbReference type="PROSITE" id="PS50887">
    <property type="entry name" value="GGDEF"/>
    <property type="match status" value="1"/>
</dbReference>
<dbReference type="CDD" id="cd01949">
    <property type="entry name" value="GGDEF"/>
    <property type="match status" value="1"/>
</dbReference>
<dbReference type="Pfam" id="PF08448">
    <property type="entry name" value="PAS_4"/>
    <property type="match status" value="3"/>
</dbReference>
<dbReference type="InterPro" id="IPR052155">
    <property type="entry name" value="Biofilm_reg_signaling"/>
</dbReference>
<dbReference type="SMART" id="SM00065">
    <property type="entry name" value="GAF"/>
    <property type="match status" value="1"/>
</dbReference>
<evidence type="ECO:0000259" key="4">
    <source>
        <dbReference type="PROSITE" id="PS50883"/>
    </source>
</evidence>
<gene>
    <name evidence="6" type="ORF">D3A95_04575</name>
</gene>
<dbReference type="InterPro" id="IPR000160">
    <property type="entry name" value="GGDEF_dom"/>
</dbReference>
<dbReference type="SMART" id="SM00086">
    <property type="entry name" value="PAC"/>
    <property type="match status" value="4"/>
</dbReference>
<feature type="domain" description="PAS" evidence="2">
    <location>
        <begin position="278"/>
        <end position="348"/>
    </location>
</feature>
<dbReference type="Gene3D" id="3.20.20.450">
    <property type="entry name" value="EAL domain"/>
    <property type="match status" value="1"/>
</dbReference>
<dbReference type="Pfam" id="PF01590">
    <property type="entry name" value="GAF"/>
    <property type="match status" value="1"/>
</dbReference>
<dbReference type="Pfam" id="PF08447">
    <property type="entry name" value="PAS_3"/>
    <property type="match status" value="1"/>
</dbReference>
<dbReference type="NCBIfam" id="TIGR00254">
    <property type="entry name" value="GGDEF"/>
    <property type="match status" value="1"/>
</dbReference>
<dbReference type="SUPFAM" id="SSF55073">
    <property type="entry name" value="Nucleotide cyclase"/>
    <property type="match status" value="1"/>
</dbReference>
<feature type="domain" description="PAS" evidence="2">
    <location>
        <begin position="398"/>
        <end position="468"/>
    </location>
</feature>
<dbReference type="InterPro" id="IPR043128">
    <property type="entry name" value="Rev_trsase/Diguanyl_cyclase"/>
</dbReference>
<dbReference type="InterPro" id="IPR001633">
    <property type="entry name" value="EAL_dom"/>
</dbReference>
<dbReference type="Pfam" id="PF13426">
    <property type="entry name" value="PAS_9"/>
    <property type="match status" value="1"/>
</dbReference>
<dbReference type="SUPFAM" id="SSF55785">
    <property type="entry name" value="PYP-like sensor domain (PAS domain)"/>
    <property type="match status" value="5"/>
</dbReference>
<dbReference type="InterPro" id="IPR016132">
    <property type="entry name" value="Phyto_chromo_attachment"/>
</dbReference>
<evidence type="ECO:0000259" key="2">
    <source>
        <dbReference type="PROSITE" id="PS50112"/>
    </source>
</evidence>
<evidence type="ECO:0000313" key="7">
    <source>
        <dbReference type="Proteomes" id="UP000261812"/>
    </source>
</evidence>
<dbReference type="EMBL" id="CP032152">
    <property type="protein sequence ID" value="AXY67667.1"/>
    <property type="molecule type" value="Genomic_DNA"/>
</dbReference>
<organism evidence="6 7">
    <name type="scientific">Thermosynechococcus sichuanensis E542</name>
    <dbReference type="NCBI Taxonomy" id="2016101"/>
    <lineage>
        <taxon>Bacteria</taxon>
        <taxon>Bacillati</taxon>
        <taxon>Cyanobacteriota</taxon>
        <taxon>Cyanophyceae</taxon>
        <taxon>Acaryochloridales</taxon>
        <taxon>Thermosynechococcaceae</taxon>
        <taxon>Thermosynechococcus</taxon>
        <taxon>Thermosynechococcus sichuanensis</taxon>
    </lineage>
</organism>
<dbReference type="InterPro" id="IPR013655">
    <property type="entry name" value="PAS_fold_3"/>
</dbReference>
<dbReference type="InterPro" id="IPR029787">
    <property type="entry name" value="Nucleotide_cyclase"/>
</dbReference>
<dbReference type="PROSITE" id="PS50883">
    <property type="entry name" value="EAL"/>
    <property type="match status" value="1"/>
</dbReference>
<dbReference type="SUPFAM" id="SSF141868">
    <property type="entry name" value="EAL domain-like"/>
    <property type="match status" value="1"/>
</dbReference>
<evidence type="ECO:0000259" key="5">
    <source>
        <dbReference type="PROSITE" id="PS50887"/>
    </source>
</evidence>
<dbReference type="Pfam" id="PF00563">
    <property type="entry name" value="EAL"/>
    <property type="match status" value="1"/>
</dbReference>
<dbReference type="PANTHER" id="PTHR44757:SF2">
    <property type="entry name" value="BIOFILM ARCHITECTURE MAINTENANCE PROTEIN MBAA"/>
    <property type="match status" value="1"/>
</dbReference>
<dbReference type="KEGG" id="tsq:D3A95_04575"/>
<feature type="domain" description="PAC" evidence="3">
    <location>
        <begin position="225"/>
        <end position="277"/>
    </location>
</feature>
<dbReference type="Gene3D" id="3.30.70.270">
    <property type="match status" value="1"/>
</dbReference>
<keyword evidence="7" id="KW-1185">Reference proteome</keyword>
<dbReference type="Pfam" id="PF00990">
    <property type="entry name" value="GGDEF"/>
    <property type="match status" value="1"/>
</dbReference>
<dbReference type="SUPFAM" id="SSF55781">
    <property type="entry name" value="GAF domain-like"/>
    <property type="match status" value="1"/>
</dbReference>
<dbReference type="RefSeq" id="WP_181496459.1">
    <property type="nucleotide sequence ID" value="NZ_CP032152.1"/>
</dbReference>
<dbReference type="InterPro" id="IPR000700">
    <property type="entry name" value="PAS-assoc_C"/>
</dbReference>
<dbReference type="InterPro" id="IPR000014">
    <property type="entry name" value="PAS"/>
</dbReference>
<dbReference type="SMART" id="SM00052">
    <property type="entry name" value="EAL"/>
    <property type="match status" value="1"/>
</dbReference>
<protein>
    <submittedName>
        <fullName evidence="6">EAL domain-containing protein</fullName>
    </submittedName>
</protein>
<dbReference type="PANTHER" id="PTHR44757">
    <property type="entry name" value="DIGUANYLATE CYCLASE DGCP"/>
    <property type="match status" value="1"/>
</dbReference>
<dbReference type="Gene3D" id="3.30.450.40">
    <property type="match status" value="1"/>
</dbReference>
<feature type="domain" description="GGDEF" evidence="5">
    <location>
        <begin position="846"/>
        <end position="982"/>
    </location>
</feature>
<evidence type="ECO:0000313" key="6">
    <source>
        <dbReference type="EMBL" id="AXY67667.1"/>
    </source>
</evidence>
<dbReference type="NCBIfam" id="TIGR00229">
    <property type="entry name" value="sensory_box"/>
    <property type="match status" value="4"/>
</dbReference>
<evidence type="ECO:0000259" key="3">
    <source>
        <dbReference type="PROSITE" id="PS50113"/>
    </source>
</evidence>
<dbReference type="Gene3D" id="3.30.450.20">
    <property type="entry name" value="PAS domain"/>
    <property type="match status" value="5"/>
</dbReference>
<dbReference type="SMART" id="SM00267">
    <property type="entry name" value="GGDEF"/>
    <property type="match status" value="1"/>
</dbReference>
<reference evidence="7" key="1">
    <citation type="submission" date="2018-09" db="EMBL/GenBank/DDBJ databases">
        <title>Complete genome sequence of thermophilic cyanobacteria strain Thermosynechococcus elongatus PKUAC-SCTE542.</title>
        <authorList>
            <person name="Liang Y."/>
            <person name="Tang J."/>
            <person name="Daroch M."/>
        </authorList>
    </citation>
    <scope>NUCLEOTIDE SEQUENCE [LARGE SCALE GENOMIC DNA]</scope>
    <source>
        <strain evidence="7">E542</strain>
    </source>
</reference>
<dbReference type="CDD" id="cd01948">
    <property type="entry name" value="EAL"/>
    <property type="match status" value="1"/>
</dbReference>
<dbReference type="CDD" id="cd00130">
    <property type="entry name" value="PAS"/>
    <property type="match status" value="4"/>
</dbReference>
<dbReference type="PROSITE" id="PS50112">
    <property type="entry name" value="PAS"/>
    <property type="match status" value="3"/>
</dbReference>
<dbReference type="InterPro" id="IPR003018">
    <property type="entry name" value="GAF"/>
</dbReference>
<feature type="domain" description="PAC" evidence="3">
    <location>
        <begin position="80"/>
        <end position="132"/>
    </location>
</feature>
<dbReference type="AlphaFoldDB" id="A0A3B7MAM3"/>
<dbReference type="SMART" id="SM00091">
    <property type="entry name" value="PAS"/>
    <property type="match status" value="5"/>
</dbReference>
<dbReference type="Proteomes" id="UP000261812">
    <property type="component" value="Chromosome"/>
</dbReference>